<reference evidence="1 2" key="1">
    <citation type="journal article" date="2015" name="Genome Biol. Evol.">
        <title>Comparative Genomics of a Bacterivorous Green Alga Reveals Evolutionary Causalities and Consequences of Phago-Mixotrophic Mode of Nutrition.</title>
        <authorList>
            <person name="Burns J.A."/>
            <person name="Paasch A."/>
            <person name="Narechania A."/>
            <person name="Kim E."/>
        </authorList>
    </citation>
    <scope>NUCLEOTIDE SEQUENCE [LARGE SCALE GENOMIC DNA]</scope>
    <source>
        <strain evidence="1 2">PLY_AMNH</strain>
    </source>
</reference>
<accession>A0AAE0BZB0</accession>
<evidence type="ECO:0000313" key="1">
    <source>
        <dbReference type="EMBL" id="KAK3245551.1"/>
    </source>
</evidence>
<gene>
    <name evidence="1" type="ORF">CYMTET_44886</name>
</gene>
<name>A0AAE0BZB0_9CHLO</name>
<comment type="caution">
    <text evidence="1">The sequence shown here is derived from an EMBL/GenBank/DDBJ whole genome shotgun (WGS) entry which is preliminary data.</text>
</comment>
<keyword evidence="2" id="KW-1185">Reference proteome</keyword>
<evidence type="ECO:0000313" key="2">
    <source>
        <dbReference type="Proteomes" id="UP001190700"/>
    </source>
</evidence>
<dbReference type="AlphaFoldDB" id="A0AAE0BZB0"/>
<sequence>MRGKRVADRLSQDKDLDDWRLNRQWFEWADAEWHKRTVARFANELSTLLPWYHAQWYDPGCKGMDSLAYYWLGEVNWSAGGLLSSSSKRLPALAKPQPKLAPGSRVEVYWPIDDALYPGEMGDTNEYDMARASYEDGRAERLNMNEEKYRVLPPTEGERVDEWDTALEEGAPSRMPACSPTCRSAINNYNEDMGYDGLAKGRSACAYVVFAFVTFGRPDTVVSMQKSHIAVADDAISVVLHTEKGRRHIHLKRRLAIPAAGVEGLVLLLEQWQRARDGFW</sequence>
<organism evidence="1 2">
    <name type="scientific">Cymbomonas tetramitiformis</name>
    <dbReference type="NCBI Taxonomy" id="36881"/>
    <lineage>
        <taxon>Eukaryota</taxon>
        <taxon>Viridiplantae</taxon>
        <taxon>Chlorophyta</taxon>
        <taxon>Pyramimonadophyceae</taxon>
        <taxon>Pyramimonadales</taxon>
        <taxon>Pyramimonadaceae</taxon>
        <taxon>Cymbomonas</taxon>
    </lineage>
</organism>
<dbReference type="Proteomes" id="UP001190700">
    <property type="component" value="Unassembled WGS sequence"/>
</dbReference>
<protein>
    <submittedName>
        <fullName evidence="1">Uncharacterized protein</fullName>
    </submittedName>
</protein>
<proteinExistence type="predicted"/>
<dbReference type="EMBL" id="LGRX02030543">
    <property type="protein sequence ID" value="KAK3245551.1"/>
    <property type="molecule type" value="Genomic_DNA"/>
</dbReference>